<evidence type="ECO:0000313" key="2">
    <source>
        <dbReference type="EMBL" id="MCP2269174.1"/>
    </source>
</evidence>
<evidence type="ECO:0000256" key="1">
    <source>
        <dbReference type="SAM" id="SignalP"/>
    </source>
</evidence>
<keyword evidence="3" id="KW-1185">Reference proteome</keyword>
<name>A0ABT1I962_9PSEU</name>
<accession>A0ABT1I962</accession>
<keyword evidence="1" id="KW-0732">Signal</keyword>
<feature type="signal peptide" evidence="1">
    <location>
        <begin position="1"/>
        <end position="23"/>
    </location>
</feature>
<gene>
    <name evidence="2" type="ORF">LV75_001662</name>
</gene>
<comment type="caution">
    <text evidence="2">The sequence shown here is derived from an EMBL/GenBank/DDBJ whole genome shotgun (WGS) entry which is preliminary data.</text>
</comment>
<organism evidence="2 3">
    <name type="scientific">Actinokineospora diospyrosa</name>
    <dbReference type="NCBI Taxonomy" id="103728"/>
    <lineage>
        <taxon>Bacteria</taxon>
        <taxon>Bacillati</taxon>
        <taxon>Actinomycetota</taxon>
        <taxon>Actinomycetes</taxon>
        <taxon>Pseudonocardiales</taxon>
        <taxon>Pseudonocardiaceae</taxon>
        <taxon>Actinokineospora</taxon>
    </lineage>
</organism>
<proteinExistence type="predicted"/>
<reference evidence="2 3" key="1">
    <citation type="submission" date="2022-06" db="EMBL/GenBank/DDBJ databases">
        <title>Genomic Encyclopedia of Archaeal and Bacterial Type Strains, Phase II (KMG-II): from individual species to whole genera.</title>
        <authorList>
            <person name="Goeker M."/>
        </authorList>
    </citation>
    <scope>NUCLEOTIDE SEQUENCE [LARGE SCALE GENOMIC DNA]</scope>
    <source>
        <strain evidence="2 3">DSM 44255</strain>
    </source>
</reference>
<sequence>MGRGWVVLGLVLVALLGSATAAAAESTQTVAVVVDDGDLLVSVDRAPMALPAAEFVGAWYATTGTLPGLTVVDTRAGNPGWSAAGQFADDSGGTPLSWSPAVVGQSPVQVLTPGSATIGMRGSRVLAVADPSAGRGTAHLTAGFRLLVARPTGYTATLTLTVI</sequence>
<protein>
    <recommendedName>
        <fullName evidence="4">Lipocalin-like protein</fullName>
    </recommendedName>
</protein>
<dbReference type="EMBL" id="JAMTCO010000004">
    <property type="protein sequence ID" value="MCP2269174.1"/>
    <property type="molecule type" value="Genomic_DNA"/>
</dbReference>
<feature type="chain" id="PRO_5046820643" description="Lipocalin-like protein" evidence="1">
    <location>
        <begin position="24"/>
        <end position="163"/>
    </location>
</feature>
<dbReference type="RefSeq" id="WP_253886187.1">
    <property type="nucleotide sequence ID" value="NZ_BAAAVB010000004.1"/>
</dbReference>
<evidence type="ECO:0000313" key="3">
    <source>
        <dbReference type="Proteomes" id="UP001205185"/>
    </source>
</evidence>
<dbReference type="Proteomes" id="UP001205185">
    <property type="component" value="Unassembled WGS sequence"/>
</dbReference>
<evidence type="ECO:0008006" key="4">
    <source>
        <dbReference type="Google" id="ProtNLM"/>
    </source>
</evidence>